<evidence type="ECO:0000313" key="4">
    <source>
        <dbReference type="EMBL" id="SPO04391.1"/>
    </source>
</evidence>
<protein>
    <submittedName>
        <fullName evidence="4">Uncharacterized protein</fullName>
    </submittedName>
</protein>
<keyword evidence="2" id="KW-1133">Transmembrane helix</keyword>
<evidence type="ECO:0000256" key="2">
    <source>
        <dbReference type="SAM" id="Phobius"/>
    </source>
</evidence>
<keyword evidence="5" id="KW-1185">Reference proteome</keyword>
<feature type="region of interest" description="Disordered" evidence="1">
    <location>
        <begin position="41"/>
        <end position="61"/>
    </location>
</feature>
<sequence>MVSTWARGACLFSLFLLSSRVLASPHGTILLPGNTVSAASPIVTPAPSRNSTSRGGSELRRRQNEIGSITCGYYNGDPKRPRSAEPGFDCRIDTERGLWGFCPTTVIAASDCGLAGNCVDRGECSRGCGKFGTPGITTFTCGKEQFCSTVILALDDDAGFSYIACGGKAVEETILPATTEASPTAVTTRTSETASTSSSASETKPEPSPSDPAPASNAPDEKTSGGPPNNTGAIIGGVIGGLALICASAVATVYILRRNRSQKARQAEATAPPHVADGWIPPAYTEGTAPIKEQHYPIAELDSRRNTRPSELPG</sequence>
<dbReference type="Proteomes" id="UP001187682">
    <property type="component" value="Unassembled WGS sequence"/>
</dbReference>
<name>A0AAE8N111_9PEZI</name>
<dbReference type="EMBL" id="ONZQ02000010">
    <property type="protein sequence ID" value="SPO04391.1"/>
    <property type="molecule type" value="Genomic_DNA"/>
</dbReference>
<evidence type="ECO:0000313" key="5">
    <source>
        <dbReference type="Proteomes" id="UP001187682"/>
    </source>
</evidence>
<comment type="caution">
    <text evidence="4">The sequence shown here is derived from an EMBL/GenBank/DDBJ whole genome shotgun (WGS) entry which is preliminary data.</text>
</comment>
<dbReference type="AlphaFoldDB" id="A0AAE8N111"/>
<proteinExistence type="predicted"/>
<keyword evidence="2" id="KW-0472">Membrane</keyword>
<reference evidence="4" key="1">
    <citation type="submission" date="2018-03" db="EMBL/GenBank/DDBJ databases">
        <authorList>
            <person name="Guldener U."/>
        </authorList>
    </citation>
    <scope>NUCLEOTIDE SEQUENCE</scope>
</reference>
<feature type="signal peptide" evidence="3">
    <location>
        <begin position="1"/>
        <end position="23"/>
    </location>
</feature>
<feature type="compositionally biased region" description="Low complexity" evidence="1">
    <location>
        <begin position="182"/>
        <end position="202"/>
    </location>
</feature>
<organism evidence="4 5">
    <name type="scientific">Cephalotrichum gorgonifer</name>
    <dbReference type="NCBI Taxonomy" id="2041049"/>
    <lineage>
        <taxon>Eukaryota</taxon>
        <taxon>Fungi</taxon>
        <taxon>Dikarya</taxon>
        <taxon>Ascomycota</taxon>
        <taxon>Pezizomycotina</taxon>
        <taxon>Sordariomycetes</taxon>
        <taxon>Hypocreomycetidae</taxon>
        <taxon>Microascales</taxon>
        <taxon>Microascaceae</taxon>
        <taxon>Cephalotrichum</taxon>
    </lineage>
</organism>
<accession>A0AAE8N111</accession>
<feature type="region of interest" description="Disordered" evidence="1">
    <location>
        <begin position="180"/>
        <end position="229"/>
    </location>
</feature>
<keyword evidence="3" id="KW-0732">Signal</keyword>
<evidence type="ECO:0000256" key="1">
    <source>
        <dbReference type="SAM" id="MobiDB-lite"/>
    </source>
</evidence>
<feature type="chain" id="PRO_5041945698" evidence="3">
    <location>
        <begin position="24"/>
        <end position="314"/>
    </location>
</feature>
<keyword evidence="2" id="KW-0812">Transmembrane</keyword>
<feature type="transmembrane region" description="Helical" evidence="2">
    <location>
        <begin position="233"/>
        <end position="256"/>
    </location>
</feature>
<gene>
    <name evidence="4" type="ORF">DNG_07076</name>
</gene>
<evidence type="ECO:0000256" key="3">
    <source>
        <dbReference type="SAM" id="SignalP"/>
    </source>
</evidence>